<dbReference type="Proteomes" id="UP000559256">
    <property type="component" value="Unassembled WGS sequence"/>
</dbReference>
<comment type="caution">
    <text evidence="6">The sequence shown here is derived from an EMBL/GenBank/DDBJ whole genome shotgun (WGS) entry which is preliminary data.</text>
</comment>
<feature type="region of interest" description="Disordered" evidence="5">
    <location>
        <begin position="294"/>
        <end position="326"/>
    </location>
</feature>
<protein>
    <recommendedName>
        <fullName evidence="4">Large ribosomal subunit protein uL23m</fullName>
    </recommendedName>
</protein>
<evidence type="ECO:0000313" key="6">
    <source>
        <dbReference type="EMBL" id="KAF5351520.1"/>
    </source>
</evidence>
<dbReference type="PANTHER" id="PTHR12059:SF5">
    <property type="entry name" value="LARGE RIBOSOMAL SUBUNIT PROTEIN UL23M"/>
    <property type="match status" value="1"/>
</dbReference>
<name>A0A8H5FVP9_9AGAR</name>
<accession>A0A8H5FVP9</accession>
<evidence type="ECO:0000256" key="5">
    <source>
        <dbReference type="SAM" id="MobiDB-lite"/>
    </source>
</evidence>
<dbReference type="GO" id="GO:0005762">
    <property type="term" value="C:mitochondrial large ribosomal subunit"/>
    <property type="evidence" value="ECO:0007669"/>
    <property type="project" value="TreeGrafter"/>
</dbReference>
<dbReference type="PANTHER" id="PTHR12059">
    <property type="entry name" value="RIBOSOMAL PROTEIN L23-RELATED"/>
    <property type="match status" value="1"/>
</dbReference>
<dbReference type="SUPFAM" id="SSF54189">
    <property type="entry name" value="Ribosomal proteins S24e, L23 and L15e"/>
    <property type="match status" value="1"/>
</dbReference>
<dbReference type="InterPro" id="IPR012678">
    <property type="entry name" value="Ribosomal_uL23/eL15/eS24_sf"/>
</dbReference>
<comment type="similarity">
    <text evidence="1">Belongs to the universal ribosomal protein uL23 family.</text>
</comment>
<dbReference type="GO" id="GO:0003735">
    <property type="term" value="F:structural constituent of ribosome"/>
    <property type="evidence" value="ECO:0007669"/>
    <property type="project" value="InterPro"/>
</dbReference>
<dbReference type="Gene3D" id="3.30.70.330">
    <property type="match status" value="1"/>
</dbReference>
<keyword evidence="7" id="KW-1185">Reference proteome</keyword>
<keyword evidence="3" id="KW-0687">Ribonucleoprotein</keyword>
<evidence type="ECO:0000313" key="7">
    <source>
        <dbReference type="Proteomes" id="UP000559256"/>
    </source>
</evidence>
<dbReference type="AlphaFoldDB" id="A0A8H5FVP9"/>
<dbReference type="InterPro" id="IPR012677">
    <property type="entry name" value="Nucleotide-bd_a/b_plait_sf"/>
</dbReference>
<evidence type="ECO:0000256" key="3">
    <source>
        <dbReference type="ARBA" id="ARBA00023274"/>
    </source>
</evidence>
<dbReference type="InterPro" id="IPR013025">
    <property type="entry name" value="Ribosomal_uL23-like"/>
</dbReference>
<dbReference type="EMBL" id="JAACJM010000069">
    <property type="protein sequence ID" value="KAF5351520.1"/>
    <property type="molecule type" value="Genomic_DNA"/>
</dbReference>
<evidence type="ECO:0000256" key="1">
    <source>
        <dbReference type="ARBA" id="ARBA00006700"/>
    </source>
</evidence>
<dbReference type="GO" id="GO:0032543">
    <property type="term" value="P:mitochondrial translation"/>
    <property type="evidence" value="ECO:0007669"/>
    <property type="project" value="TreeGrafter"/>
</dbReference>
<sequence length="326" mass="36891">MLLRRLYSTNPGLPKAALAARTASAPLAVRLRREQKAGKPVAPGETDATIDGLTPSESARYERLKALGTLKKNDDGSFVSPREWSNLINARRSRVRGLRTVKHEGKEEVEVLGQPIYLPNILFKLIRNHTSPAEAYNPYEATFRVPLSITKTDIRSYLLAVYGVKTTYIRTDIYYGALPNPRKRVGPGKKAAYKRAVVGLVDPFYYPHRMEDMAEKEKKERLKFIEENFHLERSKEERKTSRTSGFAQLLGSDMKTWELRGLTSRAAILKRVADRRQEKEMIISEGVQKLRSSRETGEPFVIEAPRVKRRVPSEDAVSNTPTAPSP</sequence>
<organism evidence="6 7">
    <name type="scientific">Tetrapyrgos nigripes</name>
    <dbReference type="NCBI Taxonomy" id="182062"/>
    <lineage>
        <taxon>Eukaryota</taxon>
        <taxon>Fungi</taxon>
        <taxon>Dikarya</taxon>
        <taxon>Basidiomycota</taxon>
        <taxon>Agaricomycotina</taxon>
        <taxon>Agaricomycetes</taxon>
        <taxon>Agaricomycetidae</taxon>
        <taxon>Agaricales</taxon>
        <taxon>Marasmiineae</taxon>
        <taxon>Marasmiaceae</taxon>
        <taxon>Tetrapyrgos</taxon>
    </lineage>
</organism>
<keyword evidence="2" id="KW-0689">Ribosomal protein</keyword>
<dbReference type="Pfam" id="PF00276">
    <property type="entry name" value="Ribosomal_L23"/>
    <property type="match status" value="1"/>
</dbReference>
<evidence type="ECO:0000256" key="2">
    <source>
        <dbReference type="ARBA" id="ARBA00022980"/>
    </source>
</evidence>
<feature type="compositionally biased region" description="Polar residues" evidence="5">
    <location>
        <begin position="316"/>
        <end position="326"/>
    </location>
</feature>
<evidence type="ECO:0000256" key="4">
    <source>
        <dbReference type="ARBA" id="ARBA00039977"/>
    </source>
</evidence>
<dbReference type="OrthoDB" id="275582at2759"/>
<proteinExistence type="inferred from homology"/>
<gene>
    <name evidence="6" type="ORF">D9758_007249</name>
</gene>
<reference evidence="6 7" key="1">
    <citation type="journal article" date="2020" name="ISME J.">
        <title>Uncovering the hidden diversity of litter-decomposition mechanisms in mushroom-forming fungi.</title>
        <authorList>
            <person name="Floudas D."/>
            <person name="Bentzer J."/>
            <person name="Ahren D."/>
            <person name="Johansson T."/>
            <person name="Persson P."/>
            <person name="Tunlid A."/>
        </authorList>
    </citation>
    <scope>NUCLEOTIDE SEQUENCE [LARGE SCALE GENOMIC DNA]</scope>
    <source>
        <strain evidence="6 7">CBS 291.85</strain>
    </source>
</reference>